<protein>
    <recommendedName>
        <fullName evidence="11">Ferredoxin III</fullName>
    </recommendedName>
</protein>
<dbReference type="Proteomes" id="UP000269154">
    <property type="component" value="Unassembled WGS sequence"/>
</dbReference>
<dbReference type="GO" id="GO:0046872">
    <property type="term" value="F:metal ion binding"/>
    <property type="evidence" value="ECO:0007669"/>
    <property type="project" value="UniProtKB-KW"/>
</dbReference>
<keyword evidence="14" id="KW-1185">Reference proteome</keyword>
<dbReference type="InterPro" id="IPR017896">
    <property type="entry name" value="4Fe4S_Fe-S-bd"/>
</dbReference>
<dbReference type="EMBL" id="RCBY01000136">
    <property type="protein sequence ID" value="RQH34465.1"/>
    <property type="molecule type" value="Genomic_DNA"/>
</dbReference>
<dbReference type="PROSITE" id="PS00198">
    <property type="entry name" value="4FE4S_FER_1"/>
    <property type="match status" value="1"/>
</dbReference>
<dbReference type="NCBIfam" id="TIGR02936">
    <property type="entry name" value="fdxN_nitrog"/>
    <property type="match status" value="1"/>
</dbReference>
<dbReference type="InterPro" id="IPR014283">
    <property type="entry name" value="FdIII_4_nif"/>
</dbReference>
<evidence type="ECO:0000256" key="10">
    <source>
        <dbReference type="ARBA" id="ARBA00023231"/>
    </source>
</evidence>
<evidence type="ECO:0000256" key="7">
    <source>
        <dbReference type="ARBA" id="ARBA00022982"/>
    </source>
</evidence>
<feature type="domain" description="4Fe-4S ferredoxin-type" evidence="12">
    <location>
        <begin position="67"/>
        <end position="97"/>
    </location>
</feature>
<evidence type="ECO:0000256" key="4">
    <source>
        <dbReference type="ARBA" id="ARBA00022485"/>
    </source>
</evidence>
<keyword evidence="10" id="KW-0535">Nitrogen fixation</keyword>
<evidence type="ECO:0000256" key="9">
    <source>
        <dbReference type="ARBA" id="ARBA00023014"/>
    </source>
</evidence>
<sequence length="99" mass="10840">MATLTALTKGGTAWTPQYVESIDMNKCLGCGRCFKVCHRNVLELRPINEHGEFVDDDDDDDDEVLRKVMTITNADDCIGCEACANICGKKCFTHAPAAV</sequence>
<keyword evidence="4" id="KW-0004">4Fe-4S</keyword>
<dbReference type="AlphaFoldDB" id="A0A3N6PGQ5"/>
<accession>A0A3N6PGQ5</accession>
<dbReference type="RefSeq" id="WP_124146397.1">
    <property type="nucleotide sequence ID" value="NZ_CAWOKI010000156.1"/>
</dbReference>
<keyword evidence="3" id="KW-0813">Transport</keyword>
<comment type="caution">
    <text evidence="13">The sequence shown here is derived from an EMBL/GenBank/DDBJ whole genome shotgun (WGS) entry which is preliminary data.</text>
</comment>
<evidence type="ECO:0000313" key="13">
    <source>
        <dbReference type="EMBL" id="RQH34465.1"/>
    </source>
</evidence>
<dbReference type="GO" id="GO:0051539">
    <property type="term" value="F:4 iron, 4 sulfur cluster binding"/>
    <property type="evidence" value="ECO:0007669"/>
    <property type="project" value="UniProtKB-KW"/>
</dbReference>
<evidence type="ECO:0000256" key="3">
    <source>
        <dbReference type="ARBA" id="ARBA00022448"/>
    </source>
</evidence>
<evidence type="ECO:0000256" key="11">
    <source>
        <dbReference type="ARBA" id="ARBA00030616"/>
    </source>
</evidence>
<comment type="cofactor">
    <cofactor evidence="1">
        <name>[4Fe-4S] cluster</name>
        <dbReference type="ChEBI" id="CHEBI:49883"/>
    </cofactor>
</comment>
<dbReference type="InterPro" id="IPR050572">
    <property type="entry name" value="Fe-S_Ferredoxin"/>
</dbReference>
<keyword evidence="8" id="KW-0408">Iron</keyword>
<evidence type="ECO:0000256" key="5">
    <source>
        <dbReference type="ARBA" id="ARBA00022723"/>
    </source>
</evidence>
<evidence type="ECO:0000313" key="14">
    <source>
        <dbReference type="Proteomes" id="UP000269154"/>
    </source>
</evidence>
<keyword evidence="6" id="KW-0677">Repeat</keyword>
<evidence type="ECO:0000256" key="1">
    <source>
        <dbReference type="ARBA" id="ARBA00001966"/>
    </source>
</evidence>
<dbReference type="SUPFAM" id="SSF54862">
    <property type="entry name" value="4Fe-4S ferredoxins"/>
    <property type="match status" value="1"/>
</dbReference>
<dbReference type="InterPro" id="IPR017900">
    <property type="entry name" value="4Fe4S_Fe_S_CS"/>
</dbReference>
<evidence type="ECO:0000256" key="2">
    <source>
        <dbReference type="ARBA" id="ARBA00003532"/>
    </source>
</evidence>
<proteinExistence type="predicted"/>
<dbReference type="OrthoDB" id="9810688at2"/>
<reference evidence="13 14" key="1">
    <citation type="journal article" date="2018" name="ACS Chem. Biol.">
        <title>Ketoreductase domain dysfunction expands chemodiversity: malyngamide biosynthesis in the cyanobacterium Okeania hirsuta.</title>
        <authorList>
            <person name="Moss N.A."/>
            <person name="Leao T."/>
            <person name="Rankin M."/>
            <person name="McCullough T.M."/>
            <person name="Qu P."/>
            <person name="Korobeynikov A."/>
            <person name="Smith J.L."/>
            <person name="Gerwick L."/>
            <person name="Gerwick W.H."/>
        </authorList>
    </citation>
    <scope>NUCLEOTIDE SEQUENCE [LARGE SCALE GENOMIC DNA]</scope>
    <source>
        <strain evidence="13 14">PAB10Feb10-1</strain>
    </source>
</reference>
<organism evidence="13 14">
    <name type="scientific">Okeania hirsuta</name>
    <dbReference type="NCBI Taxonomy" id="1458930"/>
    <lineage>
        <taxon>Bacteria</taxon>
        <taxon>Bacillati</taxon>
        <taxon>Cyanobacteriota</taxon>
        <taxon>Cyanophyceae</taxon>
        <taxon>Oscillatoriophycideae</taxon>
        <taxon>Oscillatoriales</taxon>
        <taxon>Microcoleaceae</taxon>
        <taxon>Okeania</taxon>
    </lineage>
</organism>
<comment type="function">
    <text evidence="2">Ferredoxins are iron-sulfur proteins that transfer electrons in a wide variety of metabolic reactions.</text>
</comment>
<dbReference type="PANTHER" id="PTHR43687">
    <property type="entry name" value="ADENYLYLSULFATE REDUCTASE, BETA SUBUNIT"/>
    <property type="match status" value="1"/>
</dbReference>
<gene>
    <name evidence="13" type="primary">fdxB</name>
    <name evidence="13" type="ORF">D5R40_20940</name>
</gene>
<evidence type="ECO:0000259" key="12">
    <source>
        <dbReference type="PROSITE" id="PS51379"/>
    </source>
</evidence>
<dbReference type="PROSITE" id="PS51379">
    <property type="entry name" value="4FE4S_FER_2"/>
    <property type="match status" value="2"/>
</dbReference>
<name>A0A3N6PGQ5_9CYAN</name>
<dbReference type="PANTHER" id="PTHR43687:SF1">
    <property type="entry name" value="FERREDOXIN III"/>
    <property type="match status" value="1"/>
</dbReference>
<evidence type="ECO:0000256" key="8">
    <source>
        <dbReference type="ARBA" id="ARBA00023004"/>
    </source>
</evidence>
<dbReference type="Pfam" id="PF12838">
    <property type="entry name" value="Fer4_7"/>
    <property type="match status" value="1"/>
</dbReference>
<keyword evidence="7" id="KW-0249">Electron transport</keyword>
<keyword evidence="9" id="KW-0411">Iron-sulfur</keyword>
<feature type="domain" description="4Fe-4S ferredoxin-type" evidence="12">
    <location>
        <begin position="18"/>
        <end position="47"/>
    </location>
</feature>
<keyword evidence="5" id="KW-0479">Metal-binding</keyword>
<dbReference type="Gene3D" id="3.30.70.20">
    <property type="match status" value="1"/>
</dbReference>
<evidence type="ECO:0000256" key="6">
    <source>
        <dbReference type="ARBA" id="ARBA00022737"/>
    </source>
</evidence>